<organism evidence="2 3">
    <name type="scientific">Ensifer adhaerens</name>
    <name type="common">Sinorhizobium morelense</name>
    <dbReference type="NCBI Taxonomy" id="106592"/>
    <lineage>
        <taxon>Bacteria</taxon>
        <taxon>Pseudomonadati</taxon>
        <taxon>Pseudomonadota</taxon>
        <taxon>Alphaproteobacteria</taxon>
        <taxon>Hyphomicrobiales</taxon>
        <taxon>Rhizobiaceae</taxon>
        <taxon>Sinorhizobium/Ensifer group</taxon>
        <taxon>Ensifer</taxon>
    </lineage>
</organism>
<dbReference type="CDD" id="cd04301">
    <property type="entry name" value="NAT_SF"/>
    <property type="match status" value="1"/>
</dbReference>
<feature type="domain" description="N-acetyltransferase" evidence="1">
    <location>
        <begin position="5"/>
        <end position="184"/>
    </location>
</feature>
<dbReference type="InterPro" id="IPR016181">
    <property type="entry name" value="Acyl_CoA_acyltransferase"/>
</dbReference>
<dbReference type="Pfam" id="PF00583">
    <property type="entry name" value="Acetyltransf_1"/>
    <property type="match status" value="1"/>
</dbReference>
<dbReference type="OrthoDB" id="9788924at2"/>
<dbReference type="SUPFAM" id="SSF55729">
    <property type="entry name" value="Acyl-CoA N-acyltransferases (Nat)"/>
    <property type="match status" value="1"/>
</dbReference>
<keyword evidence="2" id="KW-0012">Acyltransferase</keyword>
<reference evidence="2" key="1">
    <citation type="submission" date="2022-06" db="EMBL/GenBank/DDBJ databases">
        <title>Physiological and biochemical characterization and genomic elucidation of a strain of the genus Ensifer adhaerens M8 that combines arsenic oxidation and chromium reduction.</title>
        <authorList>
            <person name="Li X."/>
            <person name="Yu c."/>
        </authorList>
    </citation>
    <scope>NUCLEOTIDE SEQUENCE</scope>
    <source>
        <strain evidence="2">M8</strain>
    </source>
</reference>
<dbReference type="GO" id="GO:0016747">
    <property type="term" value="F:acyltransferase activity, transferring groups other than amino-acyl groups"/>
    <property type="evidence" value="ECO:0007669"/>
    <property type="project" value="InterPro"/>
</dbReference>
<proteinExistence type="predicted"/>
<dbReference type="EC" id="2.3.1.-" evidence="2"/>
<sequence length="193" mass="20983">MVGGVTIRPAERREAAELAILVDIAAHGFASWLWYGAVQHGVTDTAFERGRNKLREEPGPGNWRDALVAEVDDEVAGVSLGYGVGPEAAEIVAGHPVLEPLLALQRQIVGHWFIESLGVYRHQRGRGIGKALLAKEFERAGSAPVSLITESHNGRAQALYRANGFGEAARAEAVPLFEESKKHDWVLFTRKVA</sequence>
<dbReference type="InterPro" id="IPR000182">
    <property type="entry name" value="GNAT_dom"/>
</dbReference>
<name>A0A9Q8YB84_ENSAD</name>
<dbReference type="PROSITE" id="PS51186">
    <property type="entry name" value="GNAT"/>
    <property type="match status" value="1"/>
</dbReference>
<dbReference type="AlphaFoldDB" id="A0A9Q8YB84"/>
<dbReference type="Gene3D" id="3.40.630.30">
    <property type="match status" value="1"/>
</dbReference>
<gene>
    <name evidence="2" type="ORF">NE863_05925</name>
</gene>
<dbReference type="EMBL" id="CP098807">
    <property type="protein sequence ID" value="USJ24514.1"/>
    <property type="molecule type" value="Genomic_DNA"/>
</dbReference>
<evidence type="ECO:0000313" key="3">
    <source>
        <dbReference type="Proteomes" id="UP001055460"/>
    </source>
</evidence>
<accession>A0A9Q8YB84</accession>
<dbReference type="Proteomes" id="UP001055460">
    <property type="component" value="Chromosome"/>
</dbReference>
<evidence type="ECO:0000313" key="2">
    <source>
        <dbReference type="EMBL" id="USJ24514.1"/>
    </source>
</evidence>
<protein>
    <submittedName>
        <fullName evidence="2">GNAT family N-acetyltransferase</fullName>
        <ecNumber evidence="2">2.3.1.-</ecNumber>
    </submittedName>
</protein>
<dbReference type="RefSeq" id="WP_089044598.1">
    <property type="nucleotide sequence ID" value="NZ_CAXURO020000001.1"/>
</dbReference>
<evidence type="ECO:0000259" key="1">
    <source>
        <dbReference type="PROSITE" id="PS51186"/>
    </source>
</evidence>
<keyword evidence="2" id="KW-0808">Transferase</keyword>